<dbReference type="InterPro" id="IPR002121">
    <property type="entry name" value="HRDC_dom"/>
</dbReference>
<comment type="caution">
    <text evidence="5">The sequence shown here is derived from an EMBL/GenBank/DDBJ whole genome shotgun (WGS) entry which is preliminary data.</text>
</comment>
<dbReference type="EC" id="3.1.13.5" evidence="3"/>
<dbReference type="Pfam" id="PF00570">
    <property type="entry name" value="HRDC"/>
    <property type="match status" value="1"/>
</dbReference>
<sequence length="385" mass="44190">MTTQEKEYLYIDDQNSLNEFCEQASEAPVLALDTEFVRTRTLNADLGLIQAFDGKSLVLIDPLVDLDLEPFWQLLTNEKIVKVLHSCHEDLEVFKIYSNRMPKPLFDTQIAGQFLFQGKVLGFGASVLQEVGIELDKGEARTNWLKRPLSPQQLEYAANDVKYLLPLYHKLSEKLQQQGIDQFNLAEANYKVELKSQPKNLDLLYLDFGNCWQLKPRELAILQELCSWRLDMAKKRNLALGFVVKDASLFAIAQKRPSDLASLKAIPGINPHEIRLHGNAIMTCVERGKAIPLEECPQKVPRLTDYPIYKQAYKQLKQALTKAGEKHKLPIEMLATKKQLNQWIKWKWQLPHAETPDFIASWRSEILAEALNTWDKSFAQVDLND</sequence>
<comment type="catalytic activity">
    <reaction evidence="3">
        <text>Exonucleolytic cleavage that removes extra residues from the 3'-terminus of tRNA to produce 5'-mononucleotides.</text>
        <dbReference type="EC" id="3.1.13.5"/>
    </reaction>
</comment>
<feature type="domain" description="HRDC" evidence="4">
    <location>
        <begin position="215"/>
        <end position="295"/>
    </location>
</feature>
<accession>A0ABT5FAB1</accession>
<dbReference type="PANTHER" id="PTHR47649:SF1">
    <property type="entry name" value="RIBONUCLEASE D"/>
    <property type="match status" value="1"/>
</dbReference>
<evidence type="ECO:0000313" key="6">
    <source>
        <dbReference type="Proteomes" id="UP001528411"/>
    </source>
</evidence>
<dbReference type="RefSeq" id="WP_215963616.1">
    <property type="nucleotide sequence ID" value="NZ_JAQOMS010000002.1"/>
</dbReference>
<dbReference type="InterPro" id="IPR002562">
    <property type="entry name" value="3'-5'_exonuclease_dom"/>
</dbReference>
<dbReference type="InterPro" id="IPR006292">
    <property type="entry name" value="RNase_D"/>
</dbReference>
<dbReference type="EMBL" id="JAQOMS010000002">
    <property type="protein sequence ID" value="MDC2888475.1"/>
    <property type="molecule type" value="Genomic_DNA"/>
</dbReference>
<evidence type="ECO:0000256" key="2">
    <source>
        <dbReference type="ARBA" id="ARBA00022694"/>
    </source>
</evidence>
<dbReference type="Pfam" id="PF21293">
    <property type="entry name" value="RNAseD_HRDC_C"/>
    <property type="match status" value="1"/>
</dbReference>
<keyword evidence="3" id="KW-0269">Exonuclease</keyword>
<name>A0ABT5FAB1_9GAMM</name>
<keyword evidence="3 5" id="KW-0378">Hydrolase</keyword>
<organism evidence="5 6">
    <name type="scientific">Psychrosphaera algicola</name>
    <dbReference type="NCBI Taxonomy" id="3023714"/>
    <lineage>
        <taxon>Bacteria</taxon>
        <taxon>Pseudomonadati</taxon>
        <taxon>Pseudomonadota</taxon>
        <taxon>Gammaproteobacteria</taxon>
        <taxon>Alteromonadales</taxon>
        <taxon>Pseudoalteromonadaceae</taxon>
        <taxon>Psychrosphaera</taxon>
    </lineage>
</organism>
<evidence type="ECO:0000256" key="1">
    <source>
        <dbReference type="ARBA" id="ARBA00022490"/>
    </source>
</evidence>
<dbReference type="GO" id="GO:0033890">
    <property type="term" value="F:ribonuclease D activity"/>
    <property type="evidence" value="ECO:0007669"/>
    <property type="project" value="UniProtKB-EC"/>
</dbReference>
<dbReference type="PROSITE" id="PS50967">
    <property type="entry name" value="HRDC"/>
    <property type="match status" value="1"/>
</dbReference>
<keyword evidence="3" id="KW-0540">Nuclease</keyword>
<comment type="cofactor">
    <cofactor evidence="3">
        <name>a divalent metal cation</name>
        <dbReference type="ChEBI" id="CHEBI:60240"/>
    </cofactor>
</comment>
<evidence type="ECO:0000259" key="4">
    <source>
        <dbReference type="PROSITE" id="PS50967"/>
    </source>
</evidence>
<dbReference type="NCBIfam" id="TIGR01388">
    <property type="entry name" value="rnd"/>
    <property type="match status" value="1"/>
</dbReference>
<reference evidence="5 6" key="1">
    <citation type="submission" date="2023-01" db="EMBL/GenBank/DDBJ databases">
        <title>Psychrosphaera sp. nov., isolated from marine algae.</title>
        <authorList>
            <person name="Bayburt H."/>
            <person name="Choi B.J."/>
            <person name="Kim J.M."/>
            <person name="Choi D.G."/>
            <person name="Jeon C.O."/>
        </authorList>
    </citation>
    <scope>NUCLEOTIDE SEQUENCE [LARGE SCALE GENOMIC DNA]</scope>
    <source>
        <strain evidence="5 6">G1-22</strain>
    </source>
</reference>
<protein>
    <recommendedName>
        <fullName evidence="3">Ribonuclease D</fullName>
        <shortName evidence="3">RNase D</shortName>
        <ecNumber evidence="3">3.1.13.5</ecNumber>
    </recommendedName>
</protein>
<comment type="subcellular location">
    <subcellularLocation>
        <location evidence="3">Cytoplasm</location>
    </subcellularLocation>
</comment>
<comment type="function">
    <text evidence="3">Exonuclease involved in the 3' processing of various precursor tRNAs. Initiates hydrolysis at the 3'-terminus of an RNA molecule and releases 5'-mononucleotides.</text>
</comment>
<dbReference type="HAMAP" id="MF_01899">
    <property type="entry name" value="RNase_D"/>
    <property type="match status" value="1"/>
</dbReference>
<dbReference type="CDD" id="cd06142">
    <property type="entry name" value="RNaseD_exo"/>
    <property type="match status" value="1"/>
</dbReference>
<evidence type="ECO:0000256" key="3">
    <source>
        <dbReference type="HAMAP-Rule" id="MF_01899"/>
    </source>
</evidence>
<dbReference type="Proteomes" id="UP001528411">
    <property type="component" value="Unassembled WGS sequence"/>
</dbReference>
<proteinExistence type="inferred from homology"/>
<keyword evidence="6" id="KW-1185">Reference proteome</keyword>
<evidence type="ECO:0000313" key="5">
    <source>
        <dbReference type="EMBL" id="MDC2888475.1"/>
    </source>
</evidence>
<dbReference type="PANTHER" id="PTHR47649">
    <property type="entry name" value="RIBONUCLEASE D"/>
    <property type="match status" value="1"/>
</dbReference>
<keyword evidence="1 3" id="KW-0963">Cytoplasm</keyword>
<dbReference type="SMART" id="SM00474">
    <property type="entry name" value="35EXOc"/>
    <property type="match status" value="1"/>
</dbReference>
<dbReference type="SMART" id="SM00341">
    <property type="entry name" value="HRDC"/>
    <property type="match status" value="1"/>
</dbReference>
<dbReference type="InterPro" id="IPR048579">
    <property type="entry name" value="RNAseD_HRDC_C"/>
</dbReference>
<gene>
    <name evidence="3 5" type="primary">rnd</name>
    <name evidence="5" type="ORF">PN838_06575</name>
</gene>
<keyword evidence="2 3" id="KW-0819">tRNA processing</keyword>
<comment type="similarity">
    <text evidence="3">Belongs to the RNase D family.</text>
</comment>
<dbReference type="Pfam" id="PF01612">
    <property type="entry name" value="DNA_pol_A_exo1"/>
    <property type="match status" value="1"/>
</dbReference>
<dbReference type="InterPro" id="IPR051086">
    <property type="entry name" value="RNase_D-like"/>
</dbReference>